<dbReference type="Proteomes" id="UP000317557">
    <property type="component" value="Unassembled WGS sequence"/>
</dbReference>
<name>A0A521BSE2_9BACT</name>
<keyword evidence="4" id="KW-1185">Reference proteome</keyword>
<gene>
    <name evidence="3" type="ORF">SAMN06265219_10345</name>
</gene>
<evidence type="ECO:0000313" key="4">
    <source>
        <dbReference type="Proteomes" id="UP000317557"/>
    </source>
</evidence>
<protein>
    <submittedName>
        <fullName evidence="3">Por secretion system C-terminal sorting domain-containing protein</fullName>
    </submittedName>
</protein>
<dbReference type="RefSeq" id="WP_142453480.1">
    <property type="nucleotide sequence ID" value="NZ_FXTP01000003.1"/>
</dbReference>
<evidence type="ECO:0000313" key="3">
    <source>
        <dbReference type="EMBL" id="SMO50092.1"/>
    </source>
</evidence>
<dbReference type="AlphaFoldDB" id="A0A521BSE2"/>
<dbReference type="EMBL" id="FXTP01000003">
    <property type="protein sequence ID" value="SMO50092.1"/>
    <property type="molecule type" value="Genomic_DNA"/>
</dbReference>
<dbReference type="OrthoDB" id="5485925at2"/>
<feature type="chain" id="PRO_5021976024" evidence="1">
    <location>
        <begin position="24"/>
        <end position="347"/>
    </location>
</feature>
<reference evidence="3 4" key="1">
    <citation type="submission" date="2017-05" db="EMBL/GenBank/DDBJ databases">
        <authorList>
            <person name="Varghese N."/>
            <person name="Submissions S."/>
        </authorList>
    </citation>
    <scope>NUCLEOTIDE SEQUENCE [LARGE SCALE GENOMIC DNA]</scope>
    <source>
        <strain evidence="3 4">DSM 21985</strain>
    </source>
</reference>
<organism evidence="3 4">
    <name type="scientific">Gracilimonas mengyeensis</name>
    <dbReference type="NCBI Taxonomy" id="1302730"/>
    <lineage>
        <taxon>Bacteria</taxon>
        <taxon>Pseudomonadati</taxon>
        <taxon>Balneolota</taxon>
        <taxon>Balneolia</taxon>
        <taxon>Balneolales</taxon>
        <taxon>Balneolaceae</taxon>
        <taxon>Gracilimonas</taxon>
    </lineage>
</organism>
<dbReference type="NCBIfam" id="TIGR04183">
    <property type="entry name" value="Por_Secre_tail"/>
    <property type="match status" value="1"/>
</dbReference>
<feature type="signal peptide" evidence="1">
    <location>
        <begin position="1"/>
        <end position="23"/>
    </location>
</feature>
<keyword evidence="1" id="KW-0732">Signal</keyword>
<dbReference type="Gene3D" id="2.60.40.4070">
    <property type="match status" value="1"/>
</dbReference>
<feature type="domain" description="Secretion system C-terminal sorting" evidence="2">
    <location>
        <begin position="269"/>
        <end position="344"/>
    </location>
</feature>
<evidence type="ECO:0000256" key="1">
    <source>
        <dbReference type="SAM" id="SignalP"/>
    </source>
</evidence>
<dbReference type="InterPro" id="IPR026444">
    <property type="entry name" value="Secre_tail"/>
</dbReference>
<sequence>MKITRQLLLATLLVLATGTGLYAQEVIAEDDASNYTAAEFEAGENMGTGFGEWNRIINGEDAAITLQTAADNGENSAVIDTDGMSFVLRASASDASDQRVDLGRAFAAALEDGQTLNFKMAWNWASPGLTGFTLHNGGWDTEAVMRLDFDQAGYFVNGDSVEAHASTADWDEGDQWRQGGVALDVSITQNGANLDYTVVAITEQSHVDFSGTVEGVTADRINFFNDGRPNWSDTGQGSLFVNSFSIVEGGAVSNEREDVARTFALAQNYPNPFNPTTNISFTLEHASNVELTVYDALGREIRTLQQGMKSAGQHTSTFDASELNSGIYLYRLKTEAGTFTRKMMLIK</sequence>
<dbReference type="Pfam" id="PF18962">
    <property type="entry name" value="Por_Secre_tail"/>
    <property type="match status" value="1"/>
</dbReference>
<proteinExistence type="predicted"/>
<evidence type="ECO:0000259" key="2">
    <source>
        <dbReference type="Pfam" id="PF18962"/>
    </source>
</evidence>
<accession>A0A521BSE2</accession>